<evidence type="ECO:0000313" key="11">
    <source>
        <dbReference type="EMBL" id="GGD34316.1"/>
    </source>
</evidence>
<protein>
    <submittedName>
        <fullName evidence="11">Cytochrome-c peroxidase</fullName>
    </submittedName>
</protein>
<evidence type="ECO:0000256" key="5">
    <source>
        <dbReference type="ARBA" id="ARBA00022764"/>
    </source>
</evidence>
<keyword evidence="6" id="KW-0560">Oxidoreductase</keyword>
<feature type="binding site" description="covalent" evidence="8">
    <location>
        <position position="84"/>
    </location>
    <ligand>
        <name>heme c</name>
        <dbReference type="ChEBI" id="CHEBI:61717"/>
        <label>1</label>
    </ligand>
</feature>
<evidence type="ECO:0000313" key="12">
    <source>
        <dbReference type="Proteomes" id="UP000613160"/>
    </source>
</evidence>
<dbReference type="PANTHER" id="PTHR30600:SF7">
    <property type="entry name" value="CYTOCHROME C PEROXIDASE-RELATED"/>
    <property type="match status" value="1"/>
</dbReference>
<evidence type="ECO:0000259" key="10">
    <source>
        <dbReference type="PROSITE" id="PS51007"/>
    </source>
</evidence>
<reference evidence="11" key="1">
    <citation type="journal article" date="2014" name="Int. J. Syst. Evol. Microbiol.">
        <title>Complete genome sequence of Corynebacterium casei LMG S-19264T (=DSM 44701T), isolated from a smear-ripened cheese.</title>
        <authorList>
            <consortium name="US DOE Joint Genome Institute (JGI-PGF)"/>
            <person name="Walter F."/>
            <person name="Albersmeier A."/>
            <person name="Kalinowski J."/>
            <person name="Ruckert C."/>
        </authorList>
    </citation>
    <scope>NUCLEOTIDE SEQUENCE</scope>
    <source>
        <strain evidence="11">CGMCC 1.15493</strain>
    </source>
</reference>
<comment type="subcellular location">
    <subcellularLocation>
        <location evidence="1">Periplasm</location>
    </subcellularLocation>
</comment>
<feature type="binding site" description="axial binding residue" evidence="9">
    <location>
        <position position="231"/>
    </location>
    <ligand>
        <name>heme c</name>
        <dbReference type="ChEBI" id="CHEBI:61717"/>
        <label>2</label>
    </ligand>
    <ligandPart>
        <name>Fe</name>
        <dbReference type="ChEBI" id="CHEBI:18248"/>
    </ligandPart>
</feature>
<comment type="PTM">
    <text evidence="8">Binds 2 heme groups per subunit.</text>
</comment>
<dbReference type="GO" id="GO:0004130">
    <property type="term" value="F:cytochrome-c peroxidase activity"/>
    <property type="evidence" value="ECO:0007669"/>
    <property type="project" value="TreeGrafter"/>
</dbReference>
<dbReference type="InterPro" id="IPR026259">
    <property type="entry name" value="MauG/Cytc_peroxidase"/>
</dbReference>
<accession>A0A917DGS4</accession>
<dbReference type="GO" id="GO:0042597">
    <property type="term" value="C:periplasmic space"/>
    <property type="evidence" value="ECO:0007669"/>
    <property type="project" value="UniProtKB-SubCell"/>
</dbReference>
<dbReference type="InterPro" id="IPR036909">
    <property type="entry name" value="Cyt_c-like_dom_sf"/>
</dbReference>
<dbReference type="GO" id="GO:0020037">
    <property type="term" value="F:heme binding"/>
    <property type="evidence" value="ECO:0007669"/>
    <property type="project" value="InterPro"/>
</dbReference>
<feature type="binding site" description="covalent" evidence="8">
    <location>
        <position position="87"/>
    </location>
    <ligand>
        <name>heme c</name>
        <dbReference type="ChEBI" id="CHEBI:61717"/>
        <label>1</label>
    </ligand>
</feature>
<dbReference type="Proteomes" id="UP000613160">
    <property type="component" value="Unassembled WGS sequence"/>
</dbReference>
<keyword evidence="7 9" id="KW-0408">Iron</keyword>
<keyword evidence="3 9" id="KW-0479">Metal-binding</keyword>
<comment type="caution">
    <text evidence="11">The sequence shown here is derived from an EMBL/GenBank/DDBJ whole genome shotgun (WGS) entry which is preliminary data.</text>
</comment>
<comment type="cofactor">
    <cofactor evidence="8">
        <name>heme</name>
        <dbReference type="ChEBI" id="CHEBI:30413"/>
    </cofactor>
    <text evidence="8">Binds 2 heme groups.</text>
</comment>
<dbReference type="InterPro" id="IPR051395">
    <property type="entry name" value="Cytochrome_c_Peroxidase/MauG"/>
</dbReference>
<dbReference type="RefSeq" id="WP_188854389.1">
    <property type="nucleotide sequence ID" value="NZ_BMJJ01000011.1"/>
</dbReference>
<keyword evidence="12" id="KW-1185">Reference proteome</keyword>
<dbReference type="AlphaFoldDB" id="A0A917DGS4"/>
<dbReference type="PANTHER" id="PTHR30600">
    <property type="entry name" value="CYTOCHROME C PEROXIDASE-RELATED"/>
    <property type="match status" value="1"/>
</dbReference>
<keyword evidence="5" id="KW-0574">Periplasm</keyword>
<dbReference type="Gene3D" id="1.10.760.10">
    <property type="entry name" value="Cytochrome c-like domain"/>
    <property type="match status" value="2"/>
</dbReference>
<evidence type="ECO:0000256" key="3">
    <source>
        <dbReference type="ARBA" id="ARBA00022723"/>
    </source>
</evidence>
<evidence type="ECO:0000256" key="4">
    <source>
        <dbReference type="ARBA" id="ARBA00022729"/>
    </source>
</evidence>
<evidence type="ECO:0000256" key="7">
    <source>
        <dbReference type="ARBA" id="ARBA00023004"/>
    </source>
</evidence>
<gene>
    <name evidence="11" type="ORF">GCM10011335_41710</name>
</gene>
<evidence type="ECO:0000256" key="1">
    <source>
        <dbReference type="ARBA" id="ARBA00004418"/>
    </source>
</evidence>
<dbReference type="Pfam" id="PF03150">
    <property type="entry name" value="CCP_MauG"/>
    <property type="match status" value="1"/>
</dbReference>
<dbReference type="PIRSF" id="PIRSF000294">
    <property type="entry name" value="Cytochrome-c_peroxidase"/>
    <property type="match status" value="1"/>
</dbReference>
<dbReference type="InterPro" id="IPR004852">
    <property type="entry name" value="Di-haem_cyt_c_peroxidsae"/>
</dbReference>
<sequence>MRNAFGWLLGVVGLLSLPFFLLAGDHGFGVSAGARSAVVARLRSEWPEPISPLSPAPGARAELVALGARLFSDRRLSAGASLSCASCHRLEAGGGDGRRRGVGINGEELLFNVPSIFNAWKNYRYNWRGNFATLEDQNEAILLDPHVMGSSWPSILSALGRDLDYAAGFRELFGEAPDRNGVLAALGAFQRSLTTQDGRFDRYLRGETGAITPEEEEGYALFRSYGCVSCHQGENVGGNLMQRFPLFPPGLAPTEGKPSRAARTADLGRFTVTGRSEDRQLFRVPSLRNVALTAPYFHDGRAATLPEAVGEMAASQLGRPIPDSDVQLIVKFLTTLSGAPPGRPPANQIP</sequence>
<evidence type="ECO:0000256" key="2">
    <source>
        <dbReference type="ARBA" id="ARBA00022617"/>
    </source>
</evidence>
<feature type="domain" description="Cytochrome c" evidence="10">
    <location>
        <begin position="213"/>
        <end position="337"/>
    </location>
</feature>
<name>A0A917DGS4_9HYPH</name>
<dbReference type="EMBL" id="BMJJ01000011">
    <property type="protein sequence ID" value="GGD34316.1"/>
    <property type="molecule type" value="Genomic_DNA"/>
</dbReference>
<keyword evidence="4" id="KW-0732">Signal</keyword>
<dbReference type="GO" id="GO:0046872">
    <property type="term" value="F:metal ion binding"/>
    <property type="evidence" value="ECO:0007669"/>
    <property type="project" value="UniProtKB-KW"/>
</dbReference>
<keyword evidence="2 8" id="KW-0349">Heme</keyword>
<evidence type="ECO:0000256" key="6">
    <source>
        <dbReference type="ARBA" id="ARBA00023002"/>
    </source>
</evidence>
<organism evidence="11 12">
    <name type="scientific">Aureimonas glaciei</name>
    <dbReference type="NCBI Taxonomy" id="1776957"/>
    <lineage>
        <taxon>Bacteria</taxon>
        <taxon>Pseudomonadati</taxon>
        <taxon>Pseudomonadota</taxon>
        <taxon>Alphaproteobacteria</taxon>
        <taxon>Hyphomicrobiales</taxon>
        <taxon>Aurantimonadaceae</taxon>
        <taxon>Aureimonas</taxon>
    </lineage>
</organism>
<dbReference type="InterPro" id="IPR009056">
    <property type="entry name" value="Cyt_c-like_dom"/>
</dbReference>
<proteinExistence type="predicted"/>
<feature type="binding site" description="covalent" evidence="8">
    <location>
        <position position="227"/>
    </location>
    <ligand>
        <name>heme c</name>
        <dbReference type="ChEBI" id="CHEBI:61717"/>
        <label>2</label>
    </ligand>
</feature>
<evidence type="ECO:0000256" key="8">
    <source>
        <dbReference type="PIRSR" id="PIRSR000294-1"/>
    </source>
</evidence>
<feature type="binding site" description="covalent" evidence="8">
    <location>
        <position position="230"/>
    </location>
    <ligand>
        <name>heme c</name>
        <dbReference type="ChEBI" id="CHEBI:61717"/>
        <label>2</label>
    </ligand>
</feature>
<dbReference type="PROSITE" id="PS51007">
    <property type="entry name" value="CYTC"/>
    <property type="match status" value="1"/>
</dbReference>
<evidence type="ECO:0000256" key="9">
    <source>
        <dbReference type="PIRSR" id="PIRSR000294-2"/>
    </source>
</evidence>
<reference evidence="11" key="2">
    <citation type="submission" date="2020-09" db="EMBL/GenBank/DDBJ databases">
        <authorList>
            <person name="Sun Q."/>
            <person name="Zhou Y."/>
        </authorList>
    </citation>
    <scope>NUCLEOTIDE SEQUENCE</scope>
    <source>
        <strain evidence="11">CGMCC 1.15493</strain>
    </source>
</reference>
<feature type="binding site" description="axial binding residue" evidence="9">
    <location>
        <position position="312"/>
    </location>
    <ligand>
        <name>heme c</name>
        <dbReference type="ChEBI" id="CHEBI:61717"/>
        <label>2</label>
    </ligand>
    <ligandPart>
        <name>Fe</name>
        <dbReference type="ChEBI" id="CHEBI:18248"/>
    </ligandPart>
</feature>
<feature type="binding site" description="axial binding residue" evidence="9">
    <location>
        <position position="88"/>
    </location>
    <ligand>
        <name>heme c</name>
        <dbReference type="ChEBI" id="CHEBI:61717"/>
        <label>1</label>
    </ligand>
    <ligandPart>
        <name>Fe</name>
        <dbReference type="ChEBI" id="CHEBI:18248"/>
    </ligandPart>
</feature>
<keyword evidence="11" id="KW-0575">Peroxidase</keyword>
<dbReference type="SUPFAM" id="SSF46626">
    <property type="entry name" value="Cytochrome c"/>
    <property type="match status" value="2"/>
</dbReference>
<dbReference type="GO" id="GO:0009055">
    <property type="term" value="F:electron transfer activity"/>
    <property type="evidence" value="ECO:0007669"/>
    <property type="project" value="InterPro"/>
</dbReference>